<accession>A0A151WFS9</accession>
<protein>
    <submittedName>
        <fullName evidence="1">Uncharacterized protein</fullName>
    </submittedName>
</protein>
<proteinExistence type="predicted"/>
<dbReference type="EMBL" id="KQ983211">
    <property type="protein sequence ID" value="KYQ46658.1"/>
    <property type="molecule type" value="Genomic_DNA"/>
</dbReference>
<name>A0A151WFS9_9HYME</name>
<reference evidence="1 2" key="1">
    <citation type="submission" date="2015-09" db="EMBL/GenBank/DDBJ databases">
        <title>Trachymyrmex zeteki WGS genome.</title>
        <authorList>
            <person name="Nygaard S."/>
            <person name="Hu H."/>
            <person name="Boomsma J."/>
            <person name="Zhang G."/>
        </authorList>
    </citation>
    <scope>NUCLEOTIDE SEQUENCE [LARGE SCALE GENOMIC DNA]</scope>
    <source>
        <strain evidence="1">Tzet28-1</strain>
        <tissue evidence="1">Whole body</tissue>
    </source>
</reference>
<sequence>MVSAVESGLTRKVAQAHYCTGKHFLSKVWNHKMLDHKKGGGDRNDKIIEEYLM</sequence>
<keyword evidence="2" id="KW-1185">Reference proteome</keyword>
<dbReference type="AlphaFoldDB" id="A0A151WFS9"/>
<evidence type="ECO:0000313" key="2">
    <source>
        <dbReference type="Proteomes" id="UP000075809"/>
    </source>
</evidence>
<evidence type="ECO:0000313" key="1">
    <source>
        <dbReference type="EMBL" id="KYQ46658.1"/>
    </source>
</evidence>
<gene>
    <name evidence="1" type="ORF">ALC60_14407</name>
</gene>
<organism evidence="1 2">
    <name type="scientific">Mycetomoellerius zeteki</name>
    <dbReference type="NCBI Taxonomy" id="64791"/>
    <lineage>
        <taxon>Eukaryota</taxon>
        <taxon>Metazoa</taxon>
        <taxon>Ecdysozoa</taxon>
        <taxon>Arthropoda</taxon>
        <taxon>Hexapoda</taxon>
        <taxon>Insecta</taxon>
        <taxon>Pterygota</taxon>
        <taxon>Neoptera</taxon>
        <taxon>Endopterygota</taxon>
        <taxon>Hymenoptera</taxon>
        <taxon>Apocrita</taxon>
        <taxon>Aculeata</taxon>
        <taxon>Formicoidea</taxon>
        <taxon>Formicidae</taxon>
        <taxon>Myrmicinae</taxon>
        <taxon>Mycetomoellerius</taxon>
    </lineage>
</organism>
<dbReference type="Proteomes" id="UP000075809">
    <property type="component" value="Unassembled WGS sequence"/>
</dbReference>